<organism evidence="6 7">
    <name type="scientific">Hesseltinella vesiculosa</name>
    <dbReference type="NCBI Taxonomy" id="101127"/>
    <lineage>
        <taxon>Eukaryota</taxon>
        <taxon>Fungi</taxon>
        <taxon>Fungi incertae sedis</taxon>
        <taxon>Mucoromycota</taxon>
        <taxon>Mucoromycotina</taxon>
        <taxon>Mucoromycetes</taxon>
        <taxon>Mucorales</taxon>
        <taxon>Cunninghamellaceae</taxon>
        <taxon>Hesseltinella</taxon>
    </lineage>
</organism>
<gene>
    <name evidence="6" type="ORF">DM01DRAFT_1334433</name>
</gene>
<name>A0A1X2GN88_9FUNG</name>
<dbReference type="Gene3D" id="2.40.70.10">
    <property type="entry name" value="Acid Proteases"/>
    <property type="match status" value="2"/>
</dbReference>
<dbReference type="InterPro" id="IPR001461">
    <property type="entry name" value="Aspartic_peptidase_A1"/>
</dbReference>
<evidence type="ECO:0000256" key="3">
    <source>
        <dbReference type="SAM" id="MobiDB-lite"/>
    </source>
</evidence>
<evidence type="ECO:0000256" key="1">
    <source>
        <dbReference type="ARBA" id="ARBA00007447"/>
    </source>
</evidence>
<evidence type="ECO:0000313" key="7">
    <source>
        <dbReference type="Proteomes" id="UP000242146"/>
    </source>
</evidence>
<dbReference type="Proteomes" id="UP000242146">
    <property type="component" value="Unassembled WGS sequence"/>
</dbReference>
<protein>
    <submittedName>
        <fullName evidence="6">Acid protease</fullName>
    </submittedName>
</protein>
<dbReference type="PROSITE" id="PS51767">
    <property type="entry name" value="PEPTIDASE_A1"/>
    <property type="match status" value="1"/>
</dbReference>
<accession>A0A1X2GN88</accession>
<dbReference type="SUPFAM" id="SSF50630">
    <property type="entry name" value="Acid proteases"/>
    <property type="match status" value="1"/>
</dbReference>
<feature type="domain" description="Peptidase A1" evidence="5">
    <location>
        <begin position="49"/>
        <end position="416"/>
    </location>
</feature>
<keyword evidence="7" id="KW-1185">Reference proteome</keyword>
<evidence type="ECO:0000256" key="4">
    <source>
        <dbReference type="SAM" id="SignalP"/>
    </source>
</evidence>
<keyword evidence="6" id="KW-0378">Hydrolase</keyword>
<evidence type="ECO:0000256" key="2">
    <source>
        <dbReference type="PIRSR" id="PIRSR601461-2"/>
    </source>
</evidence>
<dbReference type="OrthoDB" id="771136at2759"/>
<dbReference type="EMBL" id="MCGT01000009">
    <property type="protein sequence ID" value="ORX56873.1"/>
    <property type="molecule type" value="Genomic_DNA"/>
</dbReference>
<reference evidence="6 7" key="1">
    <citation type="submission" date="2016-07" db="EMBL/GenBank/DDBJ databases">
        <title>Pervasive Adenine N6-methylation of Active Genes in Fungi.</title>
        <authorList>
            <consortium name="DOE Joint Genome Institute"/>
            <person name="Mondo S.J."/>
            <person name="Dannebaum R.O."/>
            <person name="Kuo R.C."/>
            <person name="Labutti K."/>
            <person name="Haridas S."/>
            <person name="Kuo A."/>
            <person name="Salamov A."/>
            <person name="Ahrendt S.R."/>
            <person name="Lipzen A."/>
            <person name="Sullivan W."/>
            <person name="Andreopoulos W.B."/>
            <person name="Clum A."/>
            <person name="Lindquist E."/>
            <person name="Daum C."/>
            <person name="Ramamoorthy G.K."/>
            <person name="Gryganskyi A."/>
            <person name="Culley D."/>
            <person name="Magnuson J.K."/>
            <person name="James T.Y."/>
            <person name="O'Malley M.A."/>
            <person name="Stajich J.E."/>
            <person name="Spatafora J.W."/>
            <person name="Visel A."/>
            <person name="Grigoriev I.V."/>
        </authorList>
    </citation>
    <scope>NUCLEOTIDE SEQUENCE [LARGE SCALE GENOMIC DNA]</scope>
    <source>
        <strain evidence="6 7">NRRL 3301</strain>
    </source>
</reference>
<evidence type="ECO:0000259" key="5">
    <source>
        <dbReference type="PROSITE" id="PS51767"/>
    </source>
</evidence>
<feature type="region of interest" description="Disordered" evidence="3">
    <location>
        <begin position="203"/>
        <end position="251"/>
    </location>
</feature>
<comment type="caution">
    <text evidence="6">The sequence shown here is derived from an EMBL/GenBank/DDBJ whole genome shotgun (WGS) entry which is preliminary data.</text>
</comment>
<feature type="compositionally biased region" description="Gly residues" evidence="3">
    <location>
        <begin position="210"/>
        <end position="222"/>
    </location>
</feature>
<feature type="chain" id="PRO_5012236625" evidence="4">
    <location>
        <begin position="21"/>
        <end position="431"/>
    </location>
</feature>
<keyword evidence="2" id="KW-1015">Disulfide bond</keyword>
<feature type="signal peptide" evidence="4">
    <location>
        <begin position="1"/>
        <end position="20"/>
    </location>
</feature>
<dbReference type="STRING" id="101127.A0A1X2GN88"/>
<dbReference type="GO" id="GO:0006508">
    <property type="term" value="P:proteolysis"/>
    <property type="evidence" value="ECO:0007669"/>
    <property type="project" value="UniProtKB-KW"/>
</dbReference>
<dbReference type="CDD" id="cd05471">
    <property type="entry name" value="pepsin_like"/>
    <property type="match status" value="1"/>
</dbReference>
<dbReference type="PANTHER" id="PTHR47966:SF51">
    <property type="entry name" value="BETA-SITE APP-CLEAVING ENZYME, ISOFORM A-RELATED"/>
    <property type="match status" value="1"/>
</dbReference>
<dbReference type="InterPro" id="IPR021109">
    <property type="entry name" value="Peptidase_aspartic_dom_sf"/>
</dbReference>
<proteinExistence type="inferred from homology"/>
<dbReference type="InterPro" id="IPR033121">
    <property type="entry name" value="PEPTIDASE_A1"/>
</dbReference>
<sequence length="431" mass="45597">MRSALIALAALAQLTLSVAADDFVKIPLYRRSSDGVVTAAGKALDNGVLAGTVNIGNPPQEFTVAFDTSSGYSWVRGSRCKSTNCLDRCTYYARNSNSSVPTGKKFSVKYGDNCVDTHIYYDTWEFAGITVHNQPFGGAYRMSGFSHGFDGYLGLGPNVNLNTSKLVLAPSTGRSSLAKRDGGASGFVPNAYQTGAGVGSNQFGVYTSGQGNGMGAPPGGSGTNPPPPPPANTTTTAPPPPRSASQPQPDGFLVIGGVDTSAIKGNITYFDVDKSKKGHDKGWDICISHVGIGKLGLKQQEGAIAAISTSSPYIVMPDCQADEFKKTFGGKFYKSKGTYSVKCSEIKDLPALKLDFLGKVVELPAKYWTREIDGDRDCCEVLLSKGASPTDWILGAPFTNAFYTTFDATNEQVGLAITATSNDPDLKIYDL</sequence>
<keyword evidence="6" id="KW-0645">Protease</keyword>
<feature type="disulfide bond" evidence="2">
    <location>
        <begin position="343"/>
        <end position="378"/>
    </location>
</feature>
<dbReference type="InterPro" id="IPR034164">
    <property type="entry name" value="Pepsin-like_dom"/>
</dbReference>
<dbReference type="GO" id="GO:0004190">
    <property type="term" value="F:aspartic-type endopeptidase activity"/>
    <property type="evidence" value="ECO:0007669"/>
    <property type="project" value="InterPro"/>
</dbReference>
<dbReference type="Pfam" id="PF00026">
    <property type="entry name" value="Asp"/>
    <property type="match status" value="2"/>
</dbReference>
<dbReference type="PRINTS" id="PR00792">
    <property type="entry name" value="PEPSIN"/>
</dbReference>
<feature type="compositionally biased region" description="Pro residues" evidence="3">
    <location>
        <begin position="224"/>
        <end position="242"/>
    </location>
</feature>
<dbReference type="AlphaFoldDB" id="A0A1X2GN88"/>
<dbReference type="PANTHER" id="PTHR47966">
    <property type="entry name" value="BETA-SITE APP-CLEAVING ENZYME, ISOFORM A-RELATED"/>
    <property type="match status" value="1"/>
</dbReference>
<comment type="similarity">
    <text evidence="1">Belongs to the peptidase A1 family.</text>
</comment>
<evidence type="ECO:0000313" key="6">
    <source>
        <dbReference type="EMBL" id="ORX56873.1"/>
    </source>
</evidence>
<keyword evidence="4" id="KW-0732">Signal</keyword>